<comment type="caution">
    <text evidence="5">The sequence shown here is derived from an EMBL/GenBank/DDBJ whole genome shotgun (WGS) entry which is preliminary data.</text>
</comment>
<accession>A0A8J3EW75</accession>
<dbReference type="InterPro" id="IPR001940">
    <property type="entry name" value="Peptidase_S1C"/>
</dbReference>
<protein>
    <recommendedName>
        <fullName evidence="4">PDZ domain-containing protein</fullName>
    </recommendedName>
</protein>
<evidence type="ECO:0000256" key="1">
    <source>
        <dbReference type="ARBA" id="ARBA00022670"/>
    </source>
</evidence>
<dbReference type="OrthoDB" id="9758917at2"/>
<name>A0A8J3EW75_9ACTN</name>
<dbReference type="InterPro" id="IPR009003">
    <property type="entry name" value="Peptidase_S1_PA"/>
</dbReference>
<evidence type="ECO:0000259" key="4">
    <source>
        <dbReference type="SMART" id="SM00228"/>
    </source>
</evidence>
<reference evidence="5" key="1">
    <citation type="journal article" date="2014" name="Int. J. Syst. Evol. Microbiol.">
        <title>Complete genome sequence of Corynebacterium casei LMG S-19264T (=DSM 44701T), isolated from a smear-ripened cheese.</title>
        <authorList>
            <consortium name="US DOE Joint Genome Institute (JGI-PGF)"/>
            <person name="Walter F."/>
            <person name="Albersmeier A."/>
            <person name="Kalinowski J."/>
            <person name="Ruckert C."/>
        </authorList>
    </citation>
    <scope>NUCLEOTIDE SEQUENCE</scope>
    <source>
        <strain evidence="5">CGMCC 1.14988</strain>
    </source>
</reference>
<keyword evidence="2" id="KW-0378">Hydrolase</keyword>
<dbReference type="InterPro" id="IPR001478">
    <property type="entry name" value="PDZ"/>
</dbReference>
<dbReference type="PANTHER" id="PTHR43343">
    <property type="entry name" value="PEPTIDASE S12"/>
    <property type="match status" value="1"/>
</dbReference>
<dbReference type="GO" id="GO:0004252">
    <property type="term" value="F:serine-type endopeptidase activity"/>
    <property type="evidence" value="ECO:0007669"/>
    <property type="project" value="InterPro"/>
</dbReference>
<dbReference type="PANTHER" id="PTHR43343:SF3">
    <property type="entry name" value="PROTEASE DO-LIKE 8, CHLOROPLASTIC"/>
    <property type="match status" value="1"/>
</dbReference>
<reference evidence="5" key="2">
    <citation type="submission" date="2020-09" db="EMBL/GenBank/DDBJ databases">
        <authorList>
            <person name="Sun Q."/>
            <person name="Zhou Y."/>
        </authorList>
    </citation>
    <scope>NUCLEOTIDE SEQUENCE</scope>
    <source>
        <strain evidence="5">CGMCC 1.14988</strain>
    </source>
</reference>
<dbReference type="Pfam" id="PF13365">
    <property type="entry name" value="Trypsin_2"/>
    <property type="match status" value="1"/>
</dbReference>
<dbReference type="Gene3D" id="2.40.10.120">
    <property type="match status" value="1"/>
</dbReference>
<evidence type="ECO:0000313" key="5">
    <source>
        <dbReference type="EMBL" id="GGI09729.1"/>
    </source>
</evidence>
<dbReference type="Gene3D" id="2.30.42.10">
    <property type="match status" value="1"/>
</dbReference>
<sequence>MDLDTTTRTGGRADAPPPPTSPAPVPPSGDLGSGDTGSGDTGSGHTGGLPPTPPTVAPAAAPTPRLRGRQLLAVALAGAVGAGAVVVPAQLLDDTSASTVGAATAAASSAPALNSSSLVGGIAQQVSPSVARVDATGPMGTSAGSAVVYRADGVLVTNHHVVANAAQVGVTLPDGERHTAEVVGSDPSSDLAVLRVEATDLPVPVWADADHLPGVGDTAVAIGSPFGLDGSVTAGIVSALGRTVATSGASLVDLLQTDAAINPGNSGGALVDGEARVIGVNTAIASSGGGNEGIGFAIPATTVRSVADQILTDGAVQHAFLGVVGQTVDPDIARLYGLPVDRGAVLAEVPDGPAADAGLQPGDIVVRLDEHDVATMADLAGRLQQYRPGDELEVTYLRAGEEATTTVTLTERPDRAG</sequence>
<dbReference type="Pfam" id="PF13180">
    <property type="entry name" value="PDZ_2"/>
    <property type="match status" value="1"/>
</dbReference>
<evidence type="ECO:0000313" key="6">
    <source>
        <dbReference type="Proteomes" id="UP000650511"/>
    </source>
</evidence>
<dbReference type="GO" id="GO:0006508">
    <property type="term" value="P:proteolysis"/>
    <property type="evidence" value="ECO:0007669"/>
    <property type="project" value="UniProtKB-KW"/>
</dbReference>
<dbReference type="AlphaFoldDB" id="A0A8J3EW75"/>
<dbReference type="RefSeq" id="WP_130650170.1">
    <property type="nucleotide sequence ID" value="NZ_BMHA01000018.1"/>
</dbReference>
<feature type="domain" description="PDZ" evidence="4">
    <location>
        <begin position="319"/>
        <end position="400"/>
    </location>
</feature>
<keyword evidence="1" id="KW-0645">Protease</keyword>
<dbReference type="InterPro" id="IPR051201">
    <property type="entry name" value="Chloro_Bact_Ser_Proteases"/>
</dbReference>
<dbReference type="Proteomes" id="UP000650511">
    <property type="component" value="Unassembled WGS sequence"/>
</dbReference>
<dbReference type="SUPFAM" id="SSF50156">
    <property type="entry name" value="PDZ domain-like"/>
    <property type="match status" value="1"/>
</dbReference>
<keyword evidence="6" id="KW-1185">Reference proteome</keyword>
<dbReference type="EMBL" id="BMHA01000018">
    <property type="protein sequence ID" value="GGI09729.1"/>
    <property type="molecule type" value="Genomic_DNA"/>
</dbReference>
<organism evidence="5 6">
    <name type="scientific">Egicoccus halophilus</name>
    <dbReference type="NCBI Taxonomy" id="1670830"/>
    <lineage>
        <taxon>Bacteria</taxon>
        <taxon>Bacillati</taxon>
        <taxon>Actinomycetota</taxon>
        <taxon>Nitriliruptoria</taxon>
        <taxon>Egicoccales</taxon>
        <taxon>Egicoccaceae</taxon>
        <taxon>Egicoccus</taxon>
    </lineage>
</organism>
<dbReference type="PRINTS" id="PR00834">
    <property type="entry name" value="PROTEASES2C"/>
</dbReference>
<feature type="compositionally biased region" description="Pro residues" evidence="3">
    <location>
        <begin position="15"/>
        <end position="27"/>
    </location>
</feature>
<dbReference type="SUPFAM" id="SSF50494">
    <property type="entry name" value="Trypsin-like serine proteases"/>
    <property type="match status" value="1"/>
</dbReference>
<proteinExistence type="predicted"/>
<evidence type="ECO:0000256" key="2">
    <source>
        <dbReference type="ARBA" id="ARBA00022801"/>
    </source>
</evidence>
<evidence type="ECO:0000256" key="3">
    <source>
        <dbReference type="SAM" id="MobiDB-lite"/>
    </source>
</evidence>
<feature type="compositionally biased region" description="Gly residues" evidence="3">
    <location>
        <begin position="31"/>
        <end position="47"/>
    </location>
</feature>
<dbReference type="InterPro" id="IPR036034">
    <property type="entry name" value="PDZ_sf"/>
</dbReference>
<gene>
    <name evidence="5" type="ORF">GCM10011354_35520</name>
</gene>
<feature type="region of interest" description="Disordered" evidence="3">
    <location>
        <begin position="1"/>
        <end position="62"/>
    </location>
</feature>
<dbReference type="SMART" id="SM00228">
    <property type="entry name" value="PDZ"/>
    <property type="match status" value="1"/>
</dbReference>